<accession>A0A9K3JAF8</accession>
<dbReference type="Gramene" id="mRNA:HanXRQr2_Chr04g0180231">
    <property type="protein sequence ID" value="mRNA:HanXRQr2_Chr04g0180231"/>
    <property type="gene ID" value="HanXRQr2_Chr04g0180231"/>
</dbReference>
<dbReference type="InterPro" id="IPR024077">
    <property type="entry name" value="Neurolysin/TOP_dom2"/>
</dbReference>
<dbReference type="Pfam" id="PF07777">
    <property type="entry name" value="MFMR"/>
    <property type="match status" value="1"/>
</dbReference>
<dbReference type="EMBL" id="MNCJ02000319">
    <property type="protein sequence ID" value="KAF5811334.1"/>
    <property type="molecule type" value="Genomic_DNA"/>
</dbReference>
<comment type="caution">
    <text evidence="2">The sequence shown here is derived from an EMBL/GenBank/DDBJ whole genome shotgun (WGS) entry which is preliminary data.</text>
</comment>
<evidence type="ECO:0000313" key="3">
    <source>
        <dbReference type="Proteomes" id="UP000215914"/>
    </source>
</evidence>
<dbReference type="InterPro" id="IPR012900">
    <property type="entry name" value="MFMR"/>
</dbReference>
<keyword evidence="2" id="KW-0378">Hydrolase</keyword>
<dbReference type="Gene3D" id="1.10.1370.10">
    <property type="entry name" value="Neurolysin, domain 3"/>
    <property type="match status" value="1"/>
</dbReference>
<reference evidence="2" key="2">
    <citation type="submission" date="2020-06" db="EMBL/GenBank/DDBJ databases">
        <title>Helianthus annuus Genome sequencing and assembly Release 2.</title>
        <authorList>
            <person name="Gouzy J."/>
            <person name="Langlade N."/>
            <person name="Munos S."/>
        </authorList>
    </citation>
    <scope>NUCLEOTIDE SEQUENCE</scope>
    <source>
        <tissue evidence="2">Leaves</tissue>
    </source>
</reference>
<organism evidence="2 3">
    <name type="scientific">Helianthus annuus</name>
    <name type="common">Common sunflower</name>
    <dbReference type="NCBI Taxonomy" id="4232"/>
    <lineage>
        <taxon>Eukaryota</taxon>
        <taxon>Viridiplantae</taxon>
        <taxon>Streptophyta</taxon>
        <taxon>Embryophyta</taxon>
        <taxon>Tracheophyta</taxon>
        <taxon>Spermatophyta</taxon>
        <taxon>Magnoliopsida</taxon>
        <taxon>eudicotyledons</taxon>
        <taxon>Gunneridae</taxon>
        <taxon>Pentapetalae</taxon>
        <taxon>asterids</taxon>
        <taxon>campanulids</taxon>
        <taxon>Asterales</taxon>
        <taxon>Asteraceae</taxon>
        <taxon>Asteroideae</taxon>
        <taxon>Heliantheae alliance</taxon>
        <taxon>Heliantheae</taxon>
        <taxon>Helianthus</taxon>
    </lineage>
</organism>
<dbReference type="Proteomes" id="UP000215914">
    <property type="component" value="Unassembled WGS sequence"/>
</dbReference>
<dbReference type="GO" id="GO:0004222">
    <property type="term" value="F:metalloendopeptidase activity"/>
    <property type="evidence" value="ECO:0007669"/>
    <property type="project" value="UniProtKB-EC"/>
</dbReference>
<reference evidence="2" key="1">
    <citation type="journal article" date="2017" name="Nature">
        <title>The sunflower genome provides insights into oil metabolism, flowering and Asterid evolution.</title>
        <authorList>
            <person name="Badouin H."/>
            <person name="Gouzy J."/>
            <person name="Grassa C.J."/>
            <person name="Murat F."/>
            <person name="Staton S.E."/>
            <person name="Cottret L."/>
            <person name="Lelandais-Briere C."/>
            <person name="Owens G.L."/>
            <person name="Carrere S."/>
            <person name="Mayjonade B."/>
            <person name="Legrand L."/>
            <person name="Gill N."/>
            <person name="Kane N.C."/>
            <person name="Bowers J.E."/>
            <person name="Hubner S."/>
            <person name="Bellec A."/>
            <person name="Berard A."/>
            <person name="Berges H."/>
            <person name="Blanchet N."/>
            <person name="Boniface M.C."/>
            <person name="Brunel D."/>
            <person name="Catrice O."/>
            <person name="Chaidir N."/>
            <person name="Claudel C."/>
            <person name="Donnadieu C."/>
            <person name="Faraut T."/>
            <person name="Fievet G."/>
            <person name="Helmstetter N."/>
            <person name="King M."/>
            <person name="Knapp S.J."/>
            <person name="Lai Z."/>
            <person name="Le Paslier M.C."/>
            <person name="Lippi Y."/>
            <person name="Lorenzon L."/>
            <person name="Mandel J.R."/>
            <person name="Marage G."/>
            <person name="Marchand G."/>
            <person name="Marquand E."/>
            <person name="Bret-Mestries E."/>
            <person name="Morien E."/>
            <person name="Nambeesan S."/>
            <person name="Nguyen T."/>
            <person name="Pegot-Espagnet P."/>
            <person name="Pouilly N."/>
            <person name="Raftis F."/>
            <person name="Sallet E."/>
            <person name="Schiex T."/>
            <person name="Thomas J."/>
            <person name="Vandecasteele C."/>
            <person name="Vares D."/>
            <person name="Vear F."/>
            <person name="Vautrin S."/>
            <person name="Crespi M."/>
            <person name="Mangin B."/>
            <person name="Burke J.M."/>
            <person name="Salse J."/>
            <person name="Munos S."/>
            <person name="Vincourt P."/>
            <person name="Rieseberg L.H."/>
            <person name="Langlade N.B."/>
        </authorList>
    </citation>
    <scope>NUCLEOTIDE SEQUENCE</scope>
    <source>
        <tissue evidence="2">Leaves</tissue>
    </source>
</reference>
<dbReference type="AlphaFoldDB" id="A0A9K3JAF8"/>
<gene>
    <name evidence="2" type="ORF">HanXRQr2_Chr04g0180231</name>
</gene>
<feature type="domain" description="G-box binding protein multifunctional mosaic region" evidence="1">
    <location>
        <begin position="4"/>
        <end position="39"/>
    </location>
</feature>
<name>A0A9K3JAF8_HELAN</name>
<keyword evidence="3" id="KW-1185">Reference proteome</keyword>
<proteinExistence type="predicted"/>
<protein>
    <submittedName>
        <fullName evidence="2">Oligopeptidase A</fullName>
        <ecNumber evidence="2">3.4.24.70</ecNumber>
    </submittedName>
</protein>
<sequence>MGAVPPDWTGFQAYSPMPPPGYLASSPQPPPYMWGVQCFLQQSRRRKLEGALSGDLDNTPVIEQILKLAKAKLLGHNNYAELSMATKMATVDKAEELLEKLRSASCI</sequence>
<dbReference type="EC" id="3.4.24.70" evidence="2"/>
<evidence type="ECO:0000259" key="1">
    <source>
        <dbReference type="Pfam" id="PF07777"/>
    </source>
</evidence>
<evidence type="ECO:0000313" key="2">
    <source>
        <dbReference type="EMBL" id="KAF5811334.1"/>
    </source>
</evidence>